<evidence type="ECO:0000256" key="1">
    <source>
        <dbReference type="SAM" id="MobiDB-lite"/>
    </source>
</evidence>
<dbReference type="Gene3D" id="3.90.550.10">
    <property type="entry name" value="Spore Coat Polysaccharide Biosynthesis Protein SpsA, Chain A"/>
    <property type="match status" value="1"/>
</dbReference>
<sequence>MSPAPITCVWATLLTKTSYLQGCVVLDASLKHHDSQYPLVVFATASLPHPARQVLQARSIEVHDIEYLKPNDKTYLDEHDHRFADTWTKLGVFGLTQYERIVLLDSDMLVMDNMDELMTLPLEKDQIAAAHACTCNPRRLAHYPAEWSVPHECFTSSEAKTSSGTDPDSSWSTHSRTPENCAHTLARHTIPLPADQFTKPTHHLLNSGLVVLTPTPTNFAKILDTLAIDPIVKTFKFPDQDLLAYVFKGKLVPLSYRYNALKTSRDCHQTMWRDEDVKNVHYIMDKPWAKRVQKGDPNEETHRWWWYFYENHVLAKWGDAPGREIVEAEVAA</sequence>
<dbReference type="InterPro" id="IPR050587">
    <property type="entry name" value="GNT1/Glycosyltrans_8"/>
</dbReference>
<dbReference type="InterPro" id="IPR002495">
    <property type="entry name" value="Glyco_trans_8"/>
</dbReference>
<keyword evidence="3" id="KW-1185">Reference proteome</keyword>
<dbReference type="PANTHER" id="PTHR11183">
    <property type="entry name" value="GLYCOGENIN SUBFAMILY MEMBER"/>
    <property type="match status" value="1"/>
</dbReference>
<feature type="compositionally biased region" description="Polar residues" evidence="1">
    <location>
        <begin position="157"/>
        <end position="175"/>
    </location>
</feature>
<dbReference type="OrthoDB" id="2014201at2759"/>
<gene>
    <name evidence="2" type="ORF">BQ2448_3704</name>
</gene>
<name>A0A238FAR9_9BASI</name>
<proteinExistence type="predicted"/>
<reference evidence="3" key="1">
    <citation type="submission" date="2016-09" db="EMBL/GenBank/DDBJ databases">
        <authorList>
            <person name="Jeantristanb JTB J.-T."/>
            <person name="Ricardo R."/>
        </authorList>
    </citation>
    <scope>NUCLEOTIDE SEQUENCE [LARGE SCALE GENOMIC DNA]</scope>
</reference>
<accession>A0A238FAR9</accession>
<dbReference type="STRING" id="269621.A0A238FAR9"/>
<dbReference type="GO" id="GO:0016757">
    <property type="term" value="F:glycosyltransferase activity"/>
    <property type="evidence" value="ECO:0007669"/>
    <property type="project" value="InterPro"/>
</dbReference>
<dbReference type="CDD" id="cd02537">
    <property type="entry name" value="GT8_Glycogenin"/>
    <property type="match status" value="1"/>
</dbReference>
<evidence type="ECO:0000313" key="3">
    <source>
        <dbReference type="Proteomes" id="UP000198372"/>
    </source>
</evidence>
<protein>
    <submittedName>
        <fullName evidence="2">BQ2448_3704 protein</fullName>
    </submittedName>
</protein>
<dbReference type="Proteomes" id="UP000198372">
    <property type="component" value="Unassembled WGS sequence"/>
</dbReference>
<dbReference type="AlphaFoldDB" id="A0A238FAR9"/>
<dbReference type="InterPro" id="IPR029044">
    <property type="entry name" value="Nucleotide-diphossugar_trans"/>
</dbReference>
<dbReference type="SUPFAM" id="SSF53448">
    <property type="entry name" value="Nucleotide-diphospho-sugar transferases"/>
    <property type="match status" value="1"/>
</dbReference>
<dbReference type="EMBL" id="FMSP01000006">
    <property type="protein sequence ID" value="SCV70942.1"/>
    <property type="molecule type" value="Genomic_DNA"/>
</dbReference>
<organism evidence="2 3">
    <name type="scientific">Microbotryum intermedium</name>
    <dbReference type="NCBI Taxonomy" id="269621"/>
    <lineage>
        <taxon>Eukaryota</taxon>
        <taxon>Fungi</taxon>
        <taxon>Dikarya</taxon>
        <taxon>Basidiomycota</taxon>
        <taxon>Pucciniomycotina</taxon>
        <taxon>Microbotryomycetes</taxon>
        <taxon>Microbotryales</taxon>
        <taxon>Microbotryaceae</taxon>
        <taxon>Microbotryum</taxon>
    </lineage>
</organism>
<feature type="region of interest" description="Disordered" evidence="1">
    <location>
        <begin position="157"/>
        <end position="177"/>
    </location>
</feature>
<evidence type="ECO:0000313" key="2">
    <source>
        <dbReference type="EMBL" id="SCV70942.1"/>
    </source>
</evidence>
<dbReference type="Pfam" id="PF01501">
    <property type="entry name" value="Glyco_transf_8"/>
    <property type="match status" value="1"/>
</dbReference>